<keyword evidence="1" id="KW-0614">Plasmid</keyword>
<dbReference type="KEGG" id="hsr:HSBAA_PA_2640"/>
<dbReference type="EMBL" id="AP019515">
    <property type="protein sequence ID" value="BBI65661.1"/>
    <property type="molecule type" value="Genomic_DNA"/>
</dbReference>
<evidence type="ECO:0000313" key="2">
    <source>
        <dbReference type="Proteomes" id="UP000320231"/>
    </source>
</evidence>
<organism evidence="1 2">
    <name type="scientific">Vreelandella sulfidaeris</name>
    <dbReference type="NCBI Taxonomy" id="115553"/>
    <lineage>
        <taxon>Bacteria</taxon>
        <taxon>Pseudomonadati</taxon>
        <taxon>Pseudomonadota</taxon>
        <taxon>Gammaproteobacteria</taxon>
        <taxon>Oceanospirillales</taxon>
        <taxon>Halomonadaceae</taxon>
        <taxon>Vreelandella</taxon>
    </lineage>
</organism>
<proteinExistence type="predicted"/>
<name>A0A455ULX4_9GAMM</name>
<evidence type="ECO:0000313" key="1">
    <source>
        <dbReference type="EMBL" id="BBI65661.1"/>
    </source>
</evidence>
<accession>A0A455ULX4</accession>
<geneLocation type="plasmid" evidence="2">
    <name>pbaa-803-a dna</name>
</geneLocation>
<reference evidence="1 2" key="1">
    <citation type="journal article" date="2019" name="Microbiol. Resour. Announc.">
        <title>Complete Genome Sequence of Halomonas sulfidaeris Strain Esulfide1 Isolated from a Metal Sulfide Rock at a Depth of 2,200 Meters, Obtained Using Nanopore Sequencing.</title>
        <authorList>
            <person name="Saito M."/>
            <person name="Nishigata A."/>
            <person name="Galipon J."/>
            <person name="Arakawa K."/>
        </authorList>
    </citation>
    <scope>NUCLEOTIDE SEQUENCE [LARGE SCALE GENOMIC DNA]</scope>
    <source>
        <strain evidence="1 2">ATCC BAA-803</strain>
        <plasmid evidence="2">pbaa-803-a dna</plasmid>
    </source>
</reference>
<protein>
    <submittedName>
        <fullName evidence="1">Uncharacterized protein</fullName>
    </submittedName>
</protein>
<gene>
    <name evidence="1" type="ORF">HSBAA_PA_2640</name>
</gene>
<sequence>MFDHLIMPPRAGYAVITTNDFMVIVRDTGDIVSVLEDADAVLEHLSLTILAGCVASESMSSPHQAHQIFTR</sequence>
<dbReference type="Proteomes" id="UP000320231">
    <property type="component" value="Plasmid pBAA-803-A"/>
</dbReference>
<dbReference type="AlphaFoldDB" id="A0A455ULX4"/>